<comment type="caution">
    <text evidence="6">The sequence shown here is derived from an EMBL/GenBank/DDBJ whole genome shotgun (WGS) entry which is preliminary data.</text>
</comment>
<evidence type="ECO:0000313" key="7">
    <source>
        <dbReference type="Proteomes" id="UP001300012"/>
    </source>
</evidence>
<comment type="catalytic activity">
    <reaction evidence="2">
        <text>3',5'-cyclic CMP + H2O = CMP + H(+)</text>
        <dbReference type="Rhea" id="RHEA:72675"/>
        <dbReference type="ChEBI" id="CHEBI:15377"/>
        <dbReference type="ChEBI" id="CHEBI:15378"/>
        <dbReference type="ChEBI" id="CHEBI:58003"/>
        <dbReference type="ChEBI" id="CHEBI:60377"/>
    </reaction>
    <physiologicalReaction direction="left-to-right" evidence="2">
        <dbReference type="Rhea" id="RHEA:72676"/>
    </physiologicalReaction>
</comment>
<reference evidence="6 7" key="1">
    <citation type="submission" date="2022-08" db="EMBL/GenBank/DDBJ databases">
        <title>Paenibacillus endoradicis sp. nov., Paenibacillus radicibacter sp. nov and Paenibacillus pararadicis sp. nov., three cold-adapted plant growth-promoting bacteria isolated from root of Larix gmelinii in Great Khingan.</title>
        <authorList>
            <person name="Xue H."/>
        </authorList>
    </citation>
    <scope>NUCLEOTIDE SEQUENCE [LARGE SCALE GENOMIC DNA]</scope>
    <source>
        <strain evidence="6 7">N5-1-1-5</strain>
    </source>
</reference>
<keyword evidence="7" id="KW-1185">Reference proteome</keyword>
<evidence type="ECO:0000256" key="2">
    <source>
        <dbReference type="ARBA" id="ARBA00034221"/>
    </source>
</evidence>
<dbReference type="RefSeq" id="WP_258215752.1">
    <property type="nucleotide sequence ID" value="NZ_JANQBD010000018.1"/>
</dbReference>
<name>A0ABT1YLY0_9BACL</name>
<dbReference type="Gene3D" id="3.60.15.10">
    <property type="entry name" value="Ribonuclease Z/Hydroxyacylglutathione hydrolase-like"/>
    <property type="match status" value="1"/>
</dbReference>
<dbReference type="PANTHER" id="PTHR43546">
    <property type="entry name" value="UPF0173 METAL-DEPENDENT HYDROLASE MJ1163-RELATED"/>
    <property type="match status" value="1"/>
</dbReference>
<protein>
    <submittedName>
        <fullName evidence="6">MBL fold metallo-hydrolase</fullName>
    </submittedName>
</protein>
<dbReference type="PANTHER" id="PTHR43546:SF9">
    <property type="entry name" value="L-ASCORBATE-6-PHOSPHATE LACTONASE ULAG-RELATED"/>
    <property type="match status" value="1"/>
</dbReference>
<keyword evidence="1" id="KW-0378">Hydrolase</keyword>
<organism evidence="6 7">
    <name type="scientific">Paenibacillus radicis</name>
    <name type="common">ex Xue et al. 2023</name>
    <dbReference type="NCBI Taxonomy" id="2972489"/>
    <lineage>
        <taxon>Bacteria</taxon>
        <taxon>Bacillati</taxon>
        <taxon>Bacillota</taxon>
        <taxon>Bacilli</taxon>
        <taxon>Bacillales</taxon>
        <taxon>Paenibacillaceae</taxon>
        <taxon>Paenibacillus</taxon>
    </lineage>
</organism>
<feature type="domain" description="Metallo-beta-lactamase" evidence="5">
    <location>
        <begin position="41"/>
        <end position="200"/>
    </location>
</feature>
<dbReference type="EMBL" id="JANQBD010000018">
    <property type="protein sequence ID" value="MCR8634189.1"/>
    <property type="molecule type" value="Genomic_DNA"/>
</dbReference>
<dbReference type="Proteomes" id="UP001300012">
    <property type="component" value="Unassembled WGS sequence"/>
</dbReference>
<dbReference type="InterPro" id="IPR050114">
    <property type="entry name" value="UPF0173_UPF0282_UlaG_hydrolase"/>
</dbReference>
<gene>
    <name evidence="6" type="ORF">NV381_23645</name>
</gene>
<comment type="function">
    <text evidence="3">Counteracts the endogenous Pycsar antiviral defense system. Phosphodiesterase that enables metal-dependent hydrolysis of host cyclic nucleotide Pycsar defense signals such as cCMP and cUMP.</text>
</comment>
<dbReference type="InterPro" id="IPR036866">
    <property type="entry name" value="RibonucZ/Hydroxyglut_hydro"/>
</dbReference>
<evidence type="ECO:0000256" key="1">
    <source>
        <dbReference type="ARBA" id="ARBA00022801"/>
    </source>
</evidence>
<dbReference type="SUPFAM" id="SSF56281">
    <property type="entry name" value="Metallo-hydrolase/oxidoreductase"/>
    <property type="match status" value="1"/>
</dbReference>
<dbReference type="InterPro" id="IPR001279">
    <property type="entry name" value="Metallo-B-lactamas"/>
</dbReference>
<sequence>MARQRFGADFIHEMNNTRVPYGMLAIWFLGQESVVVKGGDTTVYIDPYLSENPKRTFSAPIQPEHITNATYCLITHDHLDHLDLATVSVMGRNNAGTLFMAPGYCHAEMLNRGISHEQLLLARTGEWWEGSNIHIKAVPAAHEELEYDAELGHRYVGYIIKLNGVTLYHAGDTIIYPGLVVSLKEEAIDIGMLPINGKTPSDL</sequence>
<evidence type="ECO:0000313" key="6">
    <source>
        <dbReference type="EMBL" id="MCR8634189.1"/>
    </source>
</evidence>
<evidence type="ECO:0000256" key="3">
    <source>
        <dbReference type="ARBA" id="ARBA00034301"/>
    </source>
</evidence>
<evidence type="ECO:0000259" key="5">
    <source>
        <dbReference type="Pfam" id="PF12706"/>
    </source>
</evidence>
<evidence type="ECO:0000256" key="4">
    <source>
        <dbReference type="ARBA" id="ARBA00048505"/>
    </source>
</evidence>
<accession>A0ABT1YLY0</accession>
<proteinExistence type="predicted"/>
<comment type="catalytic activity">
    <reaction evidence="4">
        <text>3',5'-cyclic UMP + H2O = UMP + H(+)</text>
        <dbReference type="Rhea" id="RHEA:70575"/>
        <dbReference type="ChEBI" id="CHEBI:15377"/>
        <dbReference type="ChEBI" id="CHEBI:15378"/>
        <dbReference type="ChEBI" id="CHEBI:57865"/>
        <dbReference type="ChEBI" id="CHEBI:184387"/>
    </reaction>
    <physiologicalReaction direction="left-to-right" evidence="4">
        <dbReference type="Rhea" id="RHEA:70576"/>
    </physiologicalReaction>
</comment>
<dbReference type="Pfam" id="PF12706">
    <property type="entry name" value="Lactamase_B_2"/>
    <property type="match status" value="1"/>
</dbReference>